<dbReference type="InterPro" id="IPR002130">
    <property type="entry name" value="Cyclophilin-type_PPIase_dom"/>
</dbReference>
<keyword evidence="2 4" id="KW-0697">Rotamase</keyword>
<evidence type="ECO:0000259" key="5">
    <source>
        <dbReference type="PROSITE" id="PS50072"/>
    </source>
</evidence>
<feature type="signal peptide" evidence="4">
    <location>
        <begin position="1"/>
        <end position="17"/>
    </location>
</feature>
<evidence type="ECO:0000256" key="1">
    <source>
        <dbReference type="ARBA" id="ARBA00002388"/>
    </source>
</evidence>
<dbReference type="SUPFAM" id="SSF50891">
    <property type="entry name" value="Cyclophilin-like"/>
    <property type="match status" value="1"/>
</dbReference>
<proteinExistence type="inferred from homology"/>
<sequence length="290" mass="31315">MKKIVAALLAGVMIVGAAAGCQSEPASGGTEWNIRPDDGKEVGYQLDKPADGEEIAVLTTNMGEIKIRLFPDAAPKTVQNFKELIQKGYYNGVTFHRVINDFMIQGGDPEGTGQGGESAFGEDFEDEFNTNLLNLRGALSMANAGANTNGSQFFIVQCSDKLTDDTAENAMLTMYMNRFIRVAKKELADKQAAGASDEELQTLVNELNQELSDKQAAGVPEADKAVLEKAVDVYRQIGGTPHLDYLHTVFGQVFEGMDVVDAIAAVETADDKPVEDVVIEKAELVTYHAE</sequence>
<dbReference type="EC" id="5.2.1.8" evidence="4"/>
<evidence type="ECO:0000313" key="7">
    <source>
        <dbReference type="Proteomes" id="UP000249377"/>
    </source>
</evidence>
<comment type="similarity">
    <text evidence="4">Belongs to the cyclophilin-type PPIase family.</text>
</comment>
<dbReference type="PRINTS" id="PR00153">
    <property type="entry name" value="CSAPPISMRASE"/>
</dbReference>
<comment type="catalytic activity">
    <reaction evidence="4">
        <text>[protein]-peptidylproline (omega=180) = [protein]-peptidylproline (omega=0)</text>
        <dbReference type="Rhea" id="RHEA:16237"/>
        <dbReference type="Rhea" id="RHEA-COMP:10747"/>
        <dbReference type="Rhea" id="RHEA-COMP:10748"/>
        <dbReference type="ChEBI" id="CHEBI:83833"/>
        <dbReference type="ChEBI" id="CHEBI:83834"/>
        <dbReference type="EC" id="5.2.1.8"/>
    </reaction>
</comment>
<dbReference type="PANTHER" id="PTHR45625">
    <property type="entry name" value="PEPTIDYL-PROLYL CIS-TRANS ISOMERASE-RELATED"/>
    <property type="match status" value="1"/>
</dbReference>
<dbReference type="PROSITE" id="PS50072">
    <property type="entry name" value="CSA_PPIASE_2"/>
    <property type="match status" value="1"/>
</dbReference>
<evidence type="ECO:0000313" key="6">
    <source>
        <dbReference type="EMBL" id="RAQ30492.1"/>
    </source>
</evidence>
<dbReference type="Pfam" id="PF00160">
    <property type="entry name" value="Pro_isomerase"/>
    <property type="match status" value="1"/>
</dbReference>
<dbReference type="InterPro" id="IPR044666">
    <property type="entry name" value="Cyclophilin_A-like"/>
</dbReference>
<dbReference type="InterPro" id="IPR020892">
    <property type="entry name" value="Cyclophilin-type_PPIase_CS"/>
</dbReference>
<organism evidence="6 7">
    <name type="scientific">Hydrogeniiclostridium mannosilyticum</name>
    <dbReference type="NCBI Taxonomy" id="2764322"/>
    <lineage>
        <taxon>Bacteria</taxon>
        <taxon>Bacillati</taxon>
        <taxon>Bacillota</taxon>
        <taxon>Clostridia</taxon>
        <taxon>Eubacteriales</taxon>
        <taxon>Acutalibacteraceae</taxon>
        <taxon>Hydrogeniiclostridium</taxon>
    </lineage>
</organism>
<evidence type="ECO:0000256" key="3">
    <source>
        <dbReference type="ARBA" id="ARBA00023235"/>
    </source>
</evidence>
<dbReference type="Gene3D" id="2.40.100.10">
    <property type="entry name" value="Cyclophilin-like"/>
    <property type="match status" value="2"/>
</dbReference>
<protein>
    <recommendedName>
        <fullName evidence="4">Peptidyl-prolyl cis-trans isomerase</fullName>
        <shortName evidence="4">PPIase</shortName>
        <ecNumber evidence="4">5.2.1.8</ecNumber>
    </recommendedName>
</protein>
<accession>A0A328UI97</accession>
<dbReference type="GO" id="GO:0003755">
    <property type="term" value="F:peptidyl-prolyl cis-trans isomerase activity"/>
    <property type="evidence" value="ECO:0007669"/>
    <property type="project" value="UniProtKB-UniRule"/>
</dbReference>
<feature type="domain" description="PPIase cyclophilin-type" evidence="5">
    <location>
        <begin position="54"/>
        <end position="284"/>
    </location>
</feature>
<keyword evidence="3 4" id="KW-0413">Isomerase</keyword>
<feature type="chain" id="PRO_5039761471" description="Peptidyl-prolyl cis-trans isomerase" evidence="4">
    <location>
        <begin position="18"/>
        <end position="290"/>
    </location>
</feature>
<dbReference type="RefSeq" id="WP_112331689.1">
    <property type="nucleotide sequence ID" value="NZ_JADPHD010000001.1"/>
</dbReference>
<evidence type="ECO:0000256" key="2">
    <source>
        <dbReference type="ARBA" id="ARBA00023110"/>
    </source>
</evidence>
<dbReference type="AlphaFoldDB" id="A0A328UI97"/>
<dbReference type="PROSITE" id="PS51257">
    <property type="entry name" value="PROKAR_LIPOPROTEIN"/>
    <property type="match status" value="1"/>
</dbReference>
<dbReference type="PROSITE" id="PS00170">
    <property type="entry name" value="CSA_PPIASE_1"/>
    <property type="match status" value="1"/>
</dbReference>
<dbReference type="InterPro" id="IPR029000">
    <property type="entry name" value="Cyclophilin-like_dom_sf"/>
</dbReference>
<keyword evidence="4" id="KW-0732">Signal</keyword>
<name>A0A328UI97_9FIRM</name>
<dbReference type="GO" id="GO:0006457">
    <property type="term" value="P:protein folding"/>
    <property type="evidence" value="ECO:0007669"/>
    <property type="project" value="InterPro"/>
</dbReference>
<comment type="caution">
    <text evidence="6">The sequence shown here is derived from an EMBL/GenBank/DDBJ whole genome shotgun (WGS) entry which is preliminary data.</text>
</comment>
<dbReference type="Proteomes" id="UP000249377">
    <property type="component" value="Unassembled WGS sequence"/>
</dbReference>
<dbReference type="PANTHER" id="PTHR45625:SF4">
    <property type="entry name" value="PEPTIDYLPROLYL ISOMERASE DOMAIN AND WD REPEAT-CONTAINING PROTEIN 1"/>
    <property type="match status" value="1"/>
</dbReference>
<dbReference type="EMBL" id="QLYR01000001">
    <property type="protein sequence ID" value="RAQ30492.1"/>
    <property type="molecule type" value="Genomic_DNA"/>
</dbReference>
<reference evidence="6 7" key="1">
    <citation type="submission" date="2018-06" db="EMBL/GenBank/DDBJ databases">
        <title>Noncontiguous genome sequence of Ruminococcaceae bacterium ASD2818.</title>
        <authorList>
            <person name="Chaplin A.V."/>
            <person name="Sokolova S.R."/>
            <person name="Kochetkova T.O."/>
            <person name="Goltsov A.Y."/>
            <person name="Trofimov D.Y."/>
            <person name="Efimov B.A."/>
        </authorList>
    </citation>
    <scope>NUCLEOTIDE SEQUENCE [LARGE SCALE GENOMIC DNA]</scope>
    <source>
        <strain evidence="6 7">ASD2818</strain>
    </source>
</reference>
<comment type="function">
    <text evidence="1 4">PPIases accelerate the folding of proteins. It catalyzes the cis-trans isomerization of proline imidic peptide bonds in oligopeptides.</text>
</comment>
<keyword evidence="7" id="KW-1185">Reference proteome</keyword>
<gene>
    <name evidence="6" type="ORF">DPQ25_03050</name>
</gene>
<evidence type="ECO:0000256" key="4">
    <source>
        <dbReference type="RuleBase" id="RU363019"/>
    </source>
</evidence>